<keyword evidence="5" id="KW-0862">Zinc</keyword>
<organism evidence="9 10">
    <name type="scientific">Caenorhabditis tropicalis</name>
    <dbReference type="NCBI Taxonomy" id="1561998"/>
    <lineage>
        <taxon>Eukaryota</taxon>
        <taxon>Metazoa</taxon>
        <taxon>Ecdysozoa</taxon>
        <taxon>Nematoda</taxon>
        <taxon>Chromadorea</taxon>
        <taxon>Rhabditida</taxon>
        <taxon>Rhabditina</taxon>
        <taxon>Rhabditomorpha</taxon>
        <taxon>Rhabditoidea</taxon>
        <taxon>Rhabditidae</taxon>
        <taxon>Peloderinae</taxon>
        <taxon>Caenorhabditis</taxon>
    </lineage>
</organism>
<accession>A0A1I7TVD1</accession>
<feature type="compositionally biased region" description="Basic and acidic residues" evidence="7">
    <location>
        <begin position="106"/>
        <end position="146"/>
    </location>
</feature>
<dbReference type="InterPro" id="IPR001510">
    <property type="entry name" value="Znf_PARP"/>
</dbReference>
<dbReference type="GO" id="GO:0005634">
    <property type="term" value="C:nucleus"/>
    <property type="evidence" value="ECO:0007669"/>
    <property type="project" value="UniProtKB-SubCell"/>
</dbReference>
<evidence type="ECO:0000256" key="6">
    <source>
        <dbReference type="ARBA" id="ARBA00023242"/>
    </source>
</evidence>
<evidence type="ECO:0000313" key="9">
    <source>
        <dbReference type="Proteomes" id="UP000095282"/>
    </source>
</evidence>
<evidence type="ECO:0000256" key="3">
    <source>
        <dbReference type="ARBA" id="ARBA00022723"/>
    </source>
</evidence>
<dbReference type="PANTHER" id="PTHR45674">
    <property type="entry name" value="DNA LIGASE 1/3 FAMILY MEMBER"/>
    <property type="match status" value="1"/>
</dbReference>
<feature type="region of interest" description="Disordered" evidence="7">
    <location>
        <begin position="354"/>
        <end position="455"/>
    </location>
</feature>
<dbReference type="InterPro" id="IPR050191">
    <property type="entry name" value="ATP-dep_DNA_ligase"/>
</dbReference>
<feature type="domain" description="PARP-type" evidence="8">
    <location>
        <begin position="9"/>
        <end position="106"/>
    </location>
</feature>
<evidence type="ECO:0000259" key="8">
    <source>
        <dbReference type="PROSITE" id="PS50064"/>
    </source>
</evidence>
<evidence type="ECO:0000256" key="1">
    <source>
        <dbReference type="ARBA" id="ARBA00004123"/>
    </source>
</evidence>
<dbReference type="SUPFAM" id="SSF57716">
    <property type="entry name" value="Glucocorticoid receptor-like (DNA-binding domain)"/>
    <property type="match status" value="1"/>
</dbReference>
<evidence type="ECO:0000256" key="5">
    <source>
        <dbReference type="ARBA" id="ARBA00022833"/>
    </source>
</evidence>
<dbReference type="WBParaSite" id="Csp11.Scaffold629.g12162.t1">
    <property type="protein sequence ID" value="Csp11.Scaffold629.g12162.t1"/>
    <property type="gene ID" value="Csp11.Scaffold629.g12162"/>
</dbReference>
<dbReference type="InterPro" id="IPR036599">
    <property type="entry name" value="DNA_ligase_N_sf"/>
</dbReference>
<dbReference type="eggNOG" id="KOG4437">
    <property type="taxonomic scope" value="Eukaryota"/>
</dbReference>
<dbReference type="Gene3D" id="1.10.3260.10">
    <property type="entry name" value="DNA ligase, ATP-dependent, N-terminal domain"/>
    <property type="match status" value="1"/>
</dbReference>
<feature type="compositionally biased region" description="Acidic residues" evidence="7">
    <location>
        <begin position="376"/>
        <end position="424"/>
    </location>
</feature>
<dbReference type="GO" id="GO:0008270">
    <property type="term" value="F:zinc ion binding"/>
    <property type="evidence" value="ECO:0007669"/>
    <property type="project" value="UniProtKB-KW"/>
</dbReference>
<dbReference type="AlphaFoldDB" id="A0A1I7TVD1"/>
<reference evidence="10" key="1">
    <citation type="submission" date="2016-11" db="UniProtKB">
        <authorList>
            <consortium name="WormBaseParasite"/>
        </authorList>
    </citation>
    <scope>IDENTIFICATION</scope>
</reference>
<protein>
    <submittedName>
        <fullName evidence="10">PARP-type domain-containing protein</fullName>
    </submittedName>
</protein>
<dbReference type="InterPro" id="IPR036957">
    <property type="entry name" value="Znf_PARP_sf"/>
</dbReference>
<keyword evidence="3" id="KW-0479">Metal-binding</keyword>
<dbReference type="GO" id="GO:0003677">
    <property type="term" value="F:DNA binding"/>
    <property type="evidence" value="ECO:0007669"/>
    <property type="project" value="InterPro"/>
</dbReference>
<sequence>MATSVPPRFCTDYAKRVAKCQKCKMQLEKGILRMGKIMPNFFIAAKDSSKPPPDMKQYFHKNCLFEMLFKARPTTKVIDDTEEIEGFEDLNAEDQDEIKKLVDELTEKRRKDGPAEPKKTPKKKNTEEKEVEETPSRKRKNEETVNSKRPTGFNEESDFNSFYKFVKMCTILKDLSSNTEKSSAISSLLQKKGFDGDLMLWLSFFIRESDKRNYNVTDEQLIKHFAKILDMDEAKIQKYVTKSNDVALSISHAHEKKVTNEKGKWSLQKVERYLDKLSKLEEDDSVLNHLKFAAKRMRHDELEILIRLIRKELDTEASASTVLKGVHASAPSVFESDGLDAVVEKYYNNSFVQKSSSSKKKVEEPKAKKSRSQKDSDEESDTEMSASESEDEEGSDSEVDEEEEEISGSDSDEVSEISSEEDEETSFKENSPKKVARGTRTRPRGNDGSIMRKEECPPDMEACRYGEKCYRKNKDHLEQFWHPEH</sequence>
<name>A0A1I7TVD1_9PELO</name>
<dbReference type="Pfam" id="PF10283">
    <property type="entry name" value="zf-CCHH"/>
    <property type="match status" value="1"/>
</dbReference>
<feature type="region of interest" description="Disordered" evidence="7">
    <location>
        <begin position="106"/>
        <end position="152"/>
    </location>
</feature>
<dbReference type="Pfam" id="PF04675">
    <property type="entry name" value="DNA_ligase_A_N"/>
    <property type="match status" value="1"/>
</dbReference>
<keyword evidence="9" id="KW-1185">Reference proteome</keyword>
<feature type="compositionally biased region" description="Basic and acidic residues" evidence="7">
    <location>
        <begin position="360"/>
        <end position="375"/>
    </location>
</feature>
<evidence type="ECO:0000313" key="10">
    <source>
        <dbReference type="WBParaSite" id="Csp11.Scaffold629.g12162.t1"/>
    </source>
</evidence>
<dbReference type="PANTHER" id="PTHR45674:SF3">
    <property type="entry name" value="PARP-TYPE DOMAIN-CONTAINING PROTEIN"/>
    <property type="match status" value="1"/>
</dbReference>
<dbReference type="Gene3D" id="3.30.1740.10">
    <property type="entry name" value="Zinc finger, PARP-type"/>
    <property type="match status" value="1"/>
</dbReference>
<dbReference type="GO" id="GO:0006273">
    <property type="term" value="P:lagging strand elongation"/>
    <property type="evidence" value="ECO:0007669"/>
    <property type="project" value="TreeGrafter"/>
</dbReference>
<dbReference type="STRING" id="1561998.A0A1I7TVD1"/>
<keyword evidence="6" id="KW-0539">Nucleus</keyword>
<feature type="compositionally biased region" description="Basic residues" evidence="7">
    <location>
        <begin position="434"/>
        <end position="443"/>
    </location>
</feature>
<dbReference type="InterPro" id="IPR012308">
    <property type="entry name" value="DNA_ligase_ATP-dep_N"/>
</dbReference>
<dbReference type="FunFam" id="3.30.1740.10:FF:000008">
    <property type="entry name" value="DNA ligase"/>
    <property type="match status" value="1"/>
</dbReference>
<evidence type="ECO:0000256" key="7">
    <source>
        <dbReference type="SAM" id="MobiDB-lite"/>
    </source>
</evidence>
<evidence type="ECO:0000256" key="4">
    <source>
        <dbReference type="ARBA" id="ARBA00022771"/>
    </source>
</evidence>
<dbReference type="GO" id="GO:0003910">
    <property type="term" value="F:DNA ligase (ATP) activity"/>
    <property type="evidence" value="ECO:0007669"/>
    <property type="project" value="InterPro"/>
</dbReference>
<evidence type="ECO:0000256" key="2">
    <source>
        <dbReference type="ARBA" id="ARBA00022598"/>
    </source>
</evidence>
<keyword evidence="4" id="KW-0863">Zinc-finger</keyword>
<dbReference type="GO" id="GO:0006281">
    <property type="term" value="P:DNA repair"/>
    <property type="evidence" value="ECO:0007669"/>
    <property type="project" value="InterPro"/>
</dbReference>
<comment type="subcellular location">
    <subcellularLocation>
        <location evidence="1">Nucleus</location>
    </subcellularLocation>
</comment>
<proteinExistence type="predicted"/>
<dbReference type="SMART" id="SM01336">
    <property type="entry name" value="zf-PARP"/>
    <property type="match status" value="1"/>
</dbReference>
<dbReference type="GO" id="GO:0006310">
    <property type="term" value="P:DNA recombination"/>
    <property type="evidence" value="ECO:0007669"/>
    <property type="project" value="InterPro"/>
</dbReference>
<dbReference type="GO" id="GO:0005739">
    <property type="term" value="C:mitochondrion"/>
    <property type="evidence" value="ECO:0007669"/>
    <property type="project" value="TreeGrafter"/>
</dbReference>
<dbReference type="Pfam" id="PF00645">
    <property type="entry name" value="zf-PARP"/>
    <property type="match status" value="1"/>
</dbReference>
<dbReference type="InterPro" id="IPR019406">
    <property type="entry name" value="APLF_PBZ"/>
</dbReference>
<keyword evidence="2" id="KW-0436">Ligase</keyword>
<dbReference type="PROSITE" id="PS50064">
    <property type="entry name" value="ZF_PARP_2"/>
    <property type="match status" value="1"/>
</dbReference>
<dbReference type="Proteomes" id="UP000095282">
    <property type="component" value="Unplaced"/>
</dbReference>